<feature type="region of interest" description="Disordered" evidence="1">
    <location>
        <begin position="12"/>
        <end position="35"/>
    </location>
</feature>
<organism evidence="2 3">
    <name type="scientific">Musca domestica</name>
    <name type="common">House fly</name>
    <dbReference type="NCBI Taxonomy" id="7370"/>
    <lineage>
        <taxon>Eukaryota</taxon>
        <taxon>Metazoa</taxon>
        <taxon>Ecdysozoa</taxon>
        <taxon>Arthropoda</taxon>
        <taxon>Hexapoda</taxon>
        <taxon>Insecta</taxon>
        <taxon>Pterygota</taxon>
        <taxon>Neoptera</taxon>
        <taxon>Endopterygota</taxon>
        <taxon>Diptera</taxon>
        <taxon>Brachycera</taxon>
        <taxon>Muscomorpha</taxon>
        <taxon>Muscoidea</taxon>
        <taxon>Muscidae</taxon>
        <taxon>Musca</taxon>
    </lineage>
</organism>
<dbReference type="GeneID" id="131804725"/>
<evidence type="ECO:0000313" key="2">
    <source>
        <dbReference type="Proteomes" id="UP001652621"/>
    </source>
</evidence>
<protein>
    <submittedName>
        <fullName evidence="3">Uncharacterized protein LOC131804725</fullName>
    </submittedName>
</protein>
<dbReference type="RefSeq" id="XP_058983814.1">
    <property type="nucleotide sequence ID" value="XM_059127831.1"/>
</dbReference>
<feature type="region of interest" description="Disordered" evidence="1">
    <location>
        <begin position="48"/>
        <end position="67"/>
    </location>
</feature>
<evidence type="ECO:0000256" key="1">
    <source>
        <dbReference type="SAM" id="MobiDB-lite"/>
    </source>
</evidence>
<name>A0ABM3VDF1_MUSDO</name>
<reference evidence="3" key="1">
    <citation type="submission" date="2025-08" db="UniProtKB">
        <authorList>
            <consortium name="RefSeq"/>
        </authorList>
    </citation>
    <scope>IDENTIFICATION</scope>
    <source>
        <strain evidence="3">Aabys</strain>
        <tissue evidence="3">Whole body</tissue>
    </source>
</reference>
<proteinExistence type="predicted"/>
<dbReference type="Proteomes" id="UP001652621">
    <property type="component" value="Unplaced"/>
</dbReference>
<sequence length="119" mass="13509">YRPYIGIPPYFASDFSSDEDEEYLPTSESSDSDSIIYTTENVADRAEIVSSSASEDPQDESSIHLGRKRRMNAAKWKRNVRKLRCNSGKAYINQKGLKTSAKTFIHNYDCGCKKNVTTR</sequence>
<keyword evidence="2" id="KW-1185">Reference proteome</keyword>
<evidence type="ECO:0000313" key="3">
    <source>
        <dbReference type="RefSeq" id="XP_058983814.1"/>
    </source>
</evidence>
<feature type="non-terminal residue" evidence="3">
    <location>
        <position position="1"/>
    </location>
</feature>
<gene>
    <name evidence="3" type="primary">LOC131804725</name>
</gene>
<accession>A0ABM3VDF1</accession>
<feature type="compositionally biased region" description="Polar residues" evidence="1">
    <location>
        <begin position="26"/>
        <end position="35"/>
    </location>
</feature>